<protein>
    <submittedName>
        <fullName evidence="1">Uncharacterized protein</fullName>
    </submittedName>
</protein>
<gene>
    <name evidence="1" type="ORF">CPT_Mydo_248</name>
</gene>
<sequence length="72" mass="8075">MYKTDFDKITPVFMLKIQSVGEVIDGQCILTLEAGQEVTDPIVVSSDFIDKHNPEPGGYYILCQFGHGFYSK</sequence>
<organism evidence="1 2">
    <name type="scientific">Proteus phage Mydo</name>
    <dbReference type="NCBI Taxonomy" id="2483610"/>
    <lineage>
        <taxon>Viruses</taxon>
        <taxon>Duplodnaviria</taxon>
        <taxon>Heunggongvirae</taxon>
        <taxon>Uroviricota</taxon>
        <taxon>Caudoviricetes</taxon>
        <taxon>Vequintavirinae</taxon>
        <taxon>Mydovirus</taxon>
        <taxon>Mydovirus mydo</taxon>
    </lineage>
</organism>
<reference evidence="2" key="1">
    <citation type="submission" date="2018-10" db="EMBL/GenBank/DDBJ databases">
        <title>Complete genome sequence of Proteus mirabilis phage Mydo.</title>
        <authorList>
            <person name="Jones B.T."/>
            <person name="Lessor L."/>
            <person name="Newkirk H.N."/>
            <person name="O'Leary C.J."/>
            <person name="Liu M."/>
        </authorList>
    </citation>
    <scope>NUCLEOTIDE SEQUENCE [LARGE SCALE GENOMIC DNA]</scope>
</reference>
<name>A0A3G8F3R8_9CAUD</name>
<accession>A0A3G8F3R8</accession>
<keyword evidence="2" id="KW-1185">Reference proteome</keyword>
<evidence type="ECO:0000313" key="2">
    <source>
        <dbReference type="Proteomes" id="UP000277463"/>
    </source>
</evidence>
<proteinExistence type="predicted"/>
<evidence type="ECO:0000313" key="1">
    <source>
        <dbReference type="EMBL" id="AZF87800.1"/>
    </source>
</evidence>
<dbReference type="EMBL" id="MK024806">
    <property type="protein sequence ID" value="AZF87800.1"/>
    <property type="molecule type" value="Genomic_DNA"/>
</dbReference>
<dbReference type="Proteomes" id="UP000277463">
    <property type="component" value="Segment"/>
</dbReference>